<dbReference type="Proteomes" id="UP000324222">
    <property type="component" value="Unassembled WGS sequence"/>
</dbReference>
<organism evidence="1 2">
    <name type="scientific">Portunus trituberculatus</name>
    <name type="common">Swimming crab</name>
    <name type="synonym">Neptunus trituberculatus</name>
    <dbReference type="NCBI Taxonomy" id="210409"/>
    <lineage>
        <taxon>Eukaryota</taxon>
        <taxon>Metazoa</taxon>
        <taxon>Ecdysozoa</taxon>
        <taxon>Arthropoda</taxon>
        <taxon>Crustacea</taxon>
        <taxon>Multicrustacea</taxon>
        <taxon>Malacostraca</taxon>
        <taxon>Eumalacostraca</taxon>
        <taxon>Eucarida</taxon>
        <taxon>Decapoda</taxon>
        <taxon>Pleocyemata</taxon>
        <taxon>Brachyura</taxon>
        <taxon>Eubrachyura</taxon>
        <taxon>Portunoidea</taxon>
        <taxon>Portunidae</taxon>
        <taxon>Portuninae</taxon>
        <taxon>Portunus</taxon>
    </lineage>
</organism>
<comment type="caution">
    <text evidence="1">The sequence shown here is derived from an EMBL/GenBank/DDBJ whole genome shotgun (WGS) entry which is preliminary data.</text>
</comment>
<dbReference type="AlphaFoldDB" id="A0A5B7CSF0"/>
<dbReference type="EMBL" id="VSRR010000115">
    <property type="protein sequence ID" value="MPC10393.1"/>
    <property type="molecule type" value="Genomic_DNA"/>
</dbReference>
<evidence type="ECO:0000313" key="1">
    <source>
        <dbReference type="EMBL" id="MPC10393.1"/>
    </source>
</evidence>
<keyword evidence="2" id="KW-1185">Reference proteome</keyword>
<accession>A0A5B7CSF0</accession>
<proteinExistence type="predicted"/>
<sequence>MDAVCLCMRAAMASVIQYLSPALCLHAPQSHGSVMHVRQVLLILPVSCVQI</sequence>
<name>A0A5B7CSF0_PORTR</name>
<reference evidence="1 2" key="1">
    <citation type="submission" date="2019-05" db="EMBL/GenBank/DDBJ databases">
        <title>Another draft genome of Portunus trituberculatus and its Hox gene families provides insights of decapod evolution.</title>
        <authorList>
            <person name="Jeong J.-H."/>
            <person name="Song I."/>
            <person name="Kim S."/>
            <person name="Choi T."/>
            <person name="Kim D."/>
            <person name="Ryu S."/>
            <person name="Kim W."/>
        </authorList>
    </citation>
    <scope>NUCLEOTIDE SEQUENCE [LARGE SCALE GENOMIC DNA]</scope>
    <source>
        <tissue evidence="1">Muscle</tissue>
    </source>
</reference>
<gene>
    <name evidence="1" type="ORF">E2C01_003028</name>
</gene>
<protein>
    <submittedName>
        <fullName evidence="1">Uncharacterized protein</fullName>
    </submittedName>
</protein>
<evidence type="ECO:0000313" key="2">
    <source>
        <dbReference type="Proteomes" id="UP000324222"/>
    </source>
</evidence>